<dbReference type="Proteomes" id="UP000245680">
    <property type="component" value="Unassembled WGS sequence"/>
</dbReference>
<evidence type="ECO:0000256" key="6">
    <source>
        <dbReference type="SAM" id="Phobius"/>
    </source>
</evidence>
<keyword evidence="2 6" id="KW-0812">Transmembrane</keyword>
<evidence type="ECO:0000256" key="1">
    <source>
        <dbReference type="ARBA" id="ARBA00004370"/>
    </source>
</evidence>
<dbReference type="OrthoDB" id="9798343at2"/>
<evidence type="ECO:0000259" key="7">
    <source>
        <dbReference type="Pfam" id="PF07219"/>
    </source>
</evidence>
<dbReference type="Pfam" id="PF07219">
    <property type="entry name" value="HemY_N"/>
    <property type="match status" value="1"/>
</dbReference>
<comment type="subcellular location">
    <subcellularLocation>
        <location evidence="1">Membrane</location>
    </subcellularLocation>
</comment>
<name>A0A2V2LM39_9RHOB</name>
<organism evidence="8 9">
    <name type="scientific">Meridianimarinicoccus roseus</name>
    <dbReference type="NCBI Taxonomy" id="2072018"/>
    <lineage>
        <taxon>Bacteria</taxon>
        <taxon>Pseudomonadati</taxon>
        <taxon>Pseudomonadota</taxon>
        <taxon>Alphaproteobacteria</taxon>
        <taxon>Rhodobacterales</taxon>
        <taxon>Paracoccaceae</taxon>
        <taxon>Meridianimarinicoccus</taxon>
    </lineage>
</organism>
<evidence type="ECO:0000313" key="9">
    <source>
        <dbReference type="Proteomes" id="UP000245680"/>
    </source>
</evidence>
<evidence type="ECO:0000256" key="4">
    <source>
        <dbReference type="ARBA" id="ARBA00023136"/>
    </source>
</evidence>
<dbReference type="SUPFAM" id="SSF48452">
    <property type="entry name" value="TPR-like"/>
    <property type="match status" value="1"/>
</dbReference>
<keyword evidence="3 6" id="KW-1133">Transmembrane helix</keyword>
<keyword evidence="9" id="KW-1185">Reference proteome</keyword>
<accession>A0A2V2LM39</accession>
<dbReference type="PIRSF" id="PIRSF031802">
    <property type="entry name" value="UCP031802"/>
    <property type="match status" value="1"/>
</dbReference>
<proteinExistence type="predicted"/>
<keyword evidence="4 6" id="KW-0472">Membrane</keyword>
<dbReference type="InterPro" id="IPR010817">
    <property type="entry name" value="HemY_N"/>
</dbReference>
<feature type="compositionally biased region" description="Basic and acidic residues" evidence="5">
    <location>
        <begin position="479"/>
        <end position="494"/>
    </location>
</feature>
<gene>
    <name evidence="8" type="ORF">DKT77_09500</name>
</gene>
<comment type="caution">
    <text evidence="8">The sequence shown here is derived from an EMBL/GenBank/DDBJ whole genome shotgun (WGS) entry which is preliminary data.</text>
</comment>
<dbReference type="AlphaFoldDB" id="A0A2V2LM39"/>
<dbReference type="RefSeq" id="WP_109811463.1">
    <property type="nucleotide sequence ID" value="NZ_QGKU01000032.1"/>
</dbReference>
<feature type="region of interest" description="Disordered" evidence="5">
    <location>
        <begin position="465"/>
        <end position="494"/>
    </location>
</feature>
<dbReference type="GO" id="GO:0016020">
    <property type="term" value="C:membrane"/>
    <property type="evidence" value="ECO:0007669"/>
    <property type="project" value="UniProtKB-SubCell"/>
</dbReference>
<reference evidence="8 9" key="1">
    <citation type="submission" date="2018-05" db="EMBL/GenBank/DDBJ databases">
        <title>Rhodobacteraceae gen. nov., sp. nov. isolated from sea water.</title>
        <authorList>
            <person name="Ren Y."/>
        </authorList>
    </citation>
    <scope>NUCLEOTIDE SEQUENCE [LARGE SCALE GENOMIC DNA]</scope>
    <source>
        <strain evidence="8 9">TG-679</strain>
    </source>
</reference>
<dbReference type="InterPro" id="IPR011990">
    <property type="entry name" value="TPR-like_helical_dom_sf"/>
</dbReference>
<evidence type="ECO:0000256" key="3">
    <source>
        <dbReference type="ARBA" id="ARBA00022989"/>
    </source>
</evidence>
<dbReference type="InterPro" id="IPR016982">
    <property type="entry name" value="Mms48"/>
</dbReference>
<dbReference type="Gene3D" id="1.25.40.10">
    <property type="entry name" value="Tetratricopeptide repeat domain"/>
    <property type="match status" value="1"/>
</dbReference>
<evidence type="ECO:0000256" key="5">
    <source>
        <dbReference type="SAM" id="MobiDB-lite"/>
    </source>
</evidence>
<evidence type="ECO:0000256" key="2">
    <source>
        <dbReference type="ARBA" id="ARBA00022692"/>
    </source>
</evidence>
<dbReference type="EMBL" id="QGKU01000032">
    <property type="protein sequence ID" value="PWR02803.1"/>
    <property type="molecule type" value="Genomic_DNA"/>
</dbReference>
<feature type="transmembrane region" description="Helical" evidence="6">
    <location>
        <begin position="49"/>
        <end position="76"/>
    </location>
</feature>
<protein>
    <submittedName>
        <fullName evidence="8">Heme biosynthesis protein HemY</fullName>
    </submittedName>
</protein>
<sequence length="494" mass="53036">MLLSLFKILLFVLAVAGLIYGTEFLLNTGGDLRIAVASYEFTLGPVQTVIAGALLLLVVWLVLKLLGLIVAVLRFLAGDETAITRFFARNRERKGFKALSDANIALAAGEGDLALVKASKAEKLLRRPDLTNLIRAQAAEQSGDRDSAAQAYKRLLTDERTRFVGVRGLLKQKLSEGDSETALKLAEKAFVLKPRNAEMSDTLLQLQARNENWKAARKTLGAKLKYGNIPRDLHKRRDAILALADAQARISAGDVDSAHDEAIEAARLAPALVPAAAMAARSYVALGKPRNAAKTLKTAWAREPHPDLAAAFAEIEPGESPDERVKRFAALISQKPAHPESKMLLAELEIAAENFPAARKALGDLAETMPNARTLTLMAAIERGEGSDDSTVKAWLAKALTVSRGPQWTCDNCGHVHAEWTALCDNCNAFDTLSWKDKAEGDTVQSSSVAMLPLIVGALPDAARTAANDDGAGDDDDIIDHAPSDGDDVKKAAN</sequence>
<evidence type="ECO:0000313" key="8">
    <source>
        <dbReference type="EMBL" id="PWR02803.1"/>
    </source>
</evidence>
<feature type="domain" description="HemY N-terminal" evidence="7">
    <location>
        <begin position="30"/>
        <end position="143"/>
    </location>
</feature>